<comment type="subcellular location">
    <subcellularLocation>
        <location evidence="1">Nucleus</location>
    </subcellularLocation>
</comment>
<reference evidence="16 17" key="1">
    <citation type="journal article" date="2023" name="Elife">
        <title>Identification of key yeast species and microbe-microbe interactions impacting larval growth of Drosophila in the wild.</title>
        <authorList>
            <person name="Mure A."/>
            <person name="Sugiura Y."/>
            <person name="Maeda R."/>
            <person name="Honda K."/>
            <person name="Sakurai N."/>
            <person name="Takahashi Y."/>
            <person name="Watada M."/>
            <person name="Katoh T."/>
            <person name="Gotoh A."/>
            <person name="Gotoh Y."/>
            <person name="Taniguchi I."/>
            <person name="Nakamura K."/>
            <person name="Hayashi T."/>
            <person name="Katayama T."/>
            <person name="Uemura T."/>
            <person name="Hattori Y."/>
        </authorList>
    </citation>
    <scope>NUCLEOTIDE SEQUENCE [LARGE SCALE GENOMIC DNA]</scope>
    <source>
        <strain evidence="16 17">SB-73</strain>
    </source>
</reference>
<dbReference type="PANTHER" id="PTHR47958">
    <property type="entry name" value="ATP-DEPENDENT RNA HELICASE DBP3"/>
    <property type="match status" value="1"/>
</dbReference>
<feature type="domain" description="DEAD-box RNA helicase Q" evidence="15">
    <location>
        <begin position="20"/>
        <end position="48"/>
    </location>
</feature>
<dbReference type="PROSITE" id="PS51195">
    <property type="entry name" value="Q_MOTIF"/>
    <property type="match status" value="1"/>
</dbReference>
<dbReference type="InterPro" id="IPR027417">
    <property type="entry name" value="P-loop_NTPase"/>
</dbReference>
<dbReference type="GO" id="GO:0003723">
    <property type="term" value="F:RNA binding"/>
    <property type="evidence" value="ECO:0007669"/>
    <property type="project" value="UniProtKB-KW"/>
</dbReference>
<keyword evidence="8" id="KW-0539">Nucleus</keyword>
<comment type="catalytic activity">
    <reaction evidence="11">
        <text>ATP + H2O = ADP + phosphate + H(+)</text>
        <dbReference type="Rhea" id="RHEA:13065"/>
        <dbReference type="ChEBI" id="CHEBI:15377"/>
        <dbReference type="ChEBI" id="CHEBI:15378"/>
        <dbReference type="ChEBI" id="CHEBI:30616"/>
        <dbReference type="ChEBI" id="CHEBI:43474"/>
        <dbReference type="ChEBI" id="CHEBI:456216"/>
        <dbReference type="EC" id="3.6.4.13"/>
    </reaction>
</comment>
<dbReference type="InterPro" id="IPR001650">
    <property type="entry name" value="Helicase_C-like"/>
</dbReference>
<dbReference type="InterPro" id="IPR014001">
    <property type="entry name" value="Helicase_ATP-bd"/>
</dbReference>
<evidence type="ECO:0000256" key="4">
    <source>
        <dbReference type="ARBA" id="ARBA00022801"/>
    </source>
</evidence>
<keyword evidence="7" id="KW-0694">RNA-binding</keyword>
<evidence type="ECO:0000256" key="6">
    <source>
        <dbReference type="ARBA" id="ARBA00022840"/>
    </source>
</evidence>
<dbReference type="GO" id="GO:0016787">
    <property type="term" value="F:hydrolase activity"/>
    <property type="evidence" value="ECO:0007669"/>
    <property type="project" value="UniProtKB-KW"/>
</dbReference>
<sequence>MLSDLKDVELSTSDKVTVCQTFEEMKLDPKLLRGIYQYGFTTPSAIQARAITQIITGRDTIAQAQSGTGKTATFTIGMLQSIDPKSKDVQALVLSPTRELAVQIQQVIQALGDYMKVNVIACVGGRSVRDATKQISSGSTQIISGTPGRVKDMIKRHLMNLRKVRMLIMDEADSLLEQGFMKDITEIYKLLSPSTQVVIVSATMSPEVVELSRKFLTDPVKILVKKEKLSLKQLNQFYINVEEEKWKFDTLSDLYDTLTISQSVVFCNTRAKVDWLATNMRKSGFAVVSMHGDMMQKERDRVMDEFRSGKARVLISTDVWARGIDVQQVSVVINYDVPPNKENYLHRIGRSARFGRKGVAINLVTLEDKEEFKALQKFYAIKIKPMPASVSKYL</sequence>
<dbReference type="Proteomes" id="UP001362899">
    <property type="component" value="Unassembled WGS sequence"/>
</dbReference>
<dbReference type="Pfam" id="PF00270">
    <property type="entry name" value="DEAD"/>
    <property type="match status" value="1"/>
</dbReference>
<evidence type="ECO:0000256" key="7">
    <source>
        <dbReference type="ARBA" id="ARBA00022884"/>
    </source>
</evidence>
<organism evidence="16 17">
    <name type="scientific">Starmerella bacillaris</name>
    <name type="common">Yeast</name>
    <name type="synonym">Candida zemplinina</name>
    <dbReference type="NCBI Taxonomy" id="1247836"/>
    <lineage>
        <taxon>Eukaryota</taxon>
        <taxon>Fungi</taxon>
        <taxon>Dikarya</taxon>
        <taxon>Ascomycota</taxon>
        <taxon>Saccharomycotina</taxon>
        <taxon>Dipodascomycetes</taxon>
        <taxon>Dipodascales</taxon>
        <taxon>Trichomonascaceae</taxon>
        <taxon>Starmerella</taxon>
    </lineage>
</organism>
<keyword evidence="6" id="KW-0067">ATP-binding</keyword>
<feature type="domain" description="Helicase ATP-binding" evidence="13">
    <location>
        <begin position="51"/>
        <end position="222"/>
    </location>
</feature>
<dbReference type="SMART" id="SM00490">
    <property type="entry name" value="HELICc"/>
    <property type="match status" value="1"/>
</dbReference>
<keyword evidence="4" id="KW-0378">Hydrolase</keyword>
<evidence type="ECO:0000259" key="13">
    <source>
        <dbReference type="PROSITE" id="PS51192"/>
    </source>
</evidence>
<evidence type="ECO:0000256" key="11">
    <source>
        <dbReference type="ARBA" id="ARBA00047984"/>
    </source>
</evidence>
<evidence type="ECO:0000259" key="14">
    <source>
        <dbReference type="PROSITE" id="PS51194"/>
    </source>
</evidence>
<dbReference type="FunFam" id="3.40.50.300:FF:000849">
    <property type="entry name" value="ATP-dependent RNA helicase DBP5"/>
    <property type="match status" value="1"/>
</dbReference>
<evidence type="ECO:0000256" key="10">
    <source>
        <dbReference type="ARBA" id="ARBA00040908"/>
    </source>
</evidence>
<evidence type="ECO:0000256" key="9">
    <source>
        <dbReference type="ARBA" id="ARBA00040655"/>
    </source>
</evidence>
<dbReference type="PROSITE" id="PS51194">
    <property type="entry name" value="HELICASE_CTER"/>
    <property type="match status" value="1"/>
</dbReference>
<dbReference type="FunFam" id="3.40.50.300:FF:000031">
    <property type="entry name" value="Eukaryotic initiation factor 4A-III"/>
    <property type="match status" value="1"/>
</dbReference>
<dbReference type="GO" id="GO:0003724">
    <property type="term" value="F:RNA helicase activity"/>
    <property type="evidence" value="ECO:0007669"/>
    <property type="project" value="UniProtKB-EC"/>
</dbReference>
<name>A0AAV5RNK7_STABA</name>
<evidence type="ECO:0000256" key="3">
    <source>
        <dbReference type="ARBA" id="ARBA00022741"/>
    </source>
</evidence>
<keyword evidence="3" id="KW-0547">Nucleotide-binding</keyword>
<feature type="domain" description="Helicase C-terminal" evidence="14">
    <location>
        <begin position="233"/>
        <end position="394"/>
    </location>
</feature>
<dbReference type="InterPro" id="IPR011545">
    <property type="entry name" value="DEAD/DEAH_box_helicase_dom"/>
</dbReference>
<proteinExistence type="predicted"/>
<evidence type="ECO:0000256" key="1">
    <source>
        <dbReference type="ARBA" id="ARBA00004123"/>
    </source>
</evidence>
<evidence type="ECO:0000256" key="12">
    <source>
        <dbReference type="PROSITE-ProRule" id="PRU00552"/>
    </source>
</evidence>
<dbReference type="InterPro" id="IPR014014">
    <property type="entry name" value="RNA_helicase_DEAD_Q_motif"/>
</dbReference>
<gene>
    <name evidence="16" type="ORF">DASB73_039780</name>
</gene>
<evidence type="ECO:0000256" key="5">
    <source>
        <dbReference type="ARBA" id="ARBA00022806"/>
    </source>
</evidence>
<feature type="short sequence motif" description="Q motif" evidence="12">
    <location>
        <begin position="20"/>
        <end position="48"/>
    </location>
</feature>
<dbReference type="AlphaFoldDB" id="A0AAV5RNK7"/>
<dbReference type="EMBL" id="BTGC01000008">
    <property type="protein sequence ID" value="GMM53015.1"/>
    <property type="molecule type" value="Genomic_DNA"/>
</dbReference>
<dbReference type="Pfam" id="PF00271">
    <property type="entry name" value="Helicase_C"/>
    <property type="match status" value="1"/>
</dbReference>
<dbReference type="SMART" id="SM00487">
    <property type="entry name" value="DEXDc"/>
    <property type="match status" value="1"/>
</dbReference>
<dbReference type="CDD" id="cd18787">
    <property type="entry name" value="SF2_C_DEAD"/>
    <property type="match status" value="1"/>
</dbReference>
<dbReference type="PROSITE" id="PS51192">
    <property type="entry name" value="HELICASE_ATP_BIND_1"/>
    <property type="match status" value="1"/>
</dbReference>
<evidence type="ECO:0000313" key="17">
    <source>
        <dbReference type="Proteomes" id="UP001362899"/>
    </source>
</evidence>
<dbReference type="GO" id="GO:0005634">
    <property type="term" value="C:nucleus"/>
    <property type="evidence" value="ECO:0007669"/>
    <property type="project" value="UniProtKB-SubCell"/>
</dbReference>
<evidence type="ECO:0000256" key="8">
    <source>
        <dbReference type="ARBA" id="ARBA00023242"/>
    </source>
</evidence>
<evidence type="ECO:0000256" key="2">
    <source>
        <dbReference type="ARBA" id="ARBA00012552"/>
    </source>
</evidence>
<protein>
    <recommendedName>
        <fullName evidence="9">ATP-dependent RNA helicase FAL1</fullName>
        <ecNumber evidence="2">3.6.4.13</ecNumber>
    </recommendedName>
    <alternativeName>
        <fullName evidence="10">ATP-dependent RNA helicase fal1</fullName>
    </alternativeName>
</protein>
<dbReference type="SUPFAM" id="SSF52540">
    <property type="entry name" value="P-loop containing nucleoside triphosphate hydrolases"/>
    <property type="match status" value="1"/>
</dbReference>
<dbReference type="Gene3D" id="3.40.50.300">
    <property type="entry name" value="P-loop containing nucleotide triphosphate hydrolases"/>
    <property type="match status" value="2"/>
</dbReference>
<dbReference type="EC" id="3.6.4.13" evidence="2"/>
<evidence type="ECO:0000313" key="16">
    <source>
        <dbReference type="EMBL" id="GMM53015.1"/>
    </source>
</evidence>
<keyword evidence="17" id="KW-1185">Reference proteome</keyword>
<keyword evidence="5 16" id="KW-0347">Helicase</keyword>
<comment type="caution">
    <text evidence="16">The sequence shown here is derived from an EMBL/GenBank/DDBJ whole genome shotgun (WGS) entry which is preliminary data.</text>
</comment>
<evidence type="ECO:0000259" key="15">
    <source>
        <dbReference type="PROSITE" id="PS51195"/>
    </source>
</evidence>
<dbReference type="GO" id="GO:0005524">
    <property type="term" value="F:ATP binding"/>
    <property type="evidence" value="ECO:0007669"/>
    <property type="project" value="UniProtKB-KW"/>
</dbReference>
<accession>A0AAV5RNK7</accession>